<dbReference type="Proteomes" id="UP000199421">
    <property type="component" value="Unassembled WGS sequence"/>
</dbReference>
<keyword evidence="2" id="KW-1185">Reference proteome</keyword>
<dbReference type="AlphaFoldDB" id="A0A1H7L1R8"/>
<sequence length="52" mass="6099">MDIMQKTKGDDMEWLVSDHTRQLRKCIKCTTGELDFRIRRPALLNSFWGGCP</sequence>
<reference evidence="2" key="1">
    <citation type="submission" date="2016-10" db="EMBL/GenBank/DDBJ databases">
        <authorList>
            <person name="Varghese N."/>
            <person name="Submissions S."/>
        </authorList>
    </citation>
    <scope>NUCLEOTIDE SEQUENCE [LARGE SCALE GENOMIC DNA]</scope>
    <source>
        <strain evidence="2">DSM 18733</strain>
    </source>
</reference>
<proteinExistence type="predicted"/>
<accession>A0A1H7L1R8</accession>
<name>A0A1H7L1R8_OLID1</name>
<gene>
    <name evidence="1" type="ORF">SAMN05661044_01530</name>
</gene>
<protein>
    <submittedName>
        <fullName evidence="1">Uncharacterized protein</fullName>
    </submittedName>
</protein>
<organism evidence="1 2">
    <name type="scientific">Olivibacter domesticus</name>
    <name type="common">Pseudosphingobacterium domesticum</name>
    <dbReference type="NCBI Taxonomy" id="407022"/>
    <lineage>
        <taxon>Bacteria</taxon>
        <taxon>Pseudomonadati</taxon>
        <taxon>Bacteroidota</taxon>
        <taxon>Sphingobacteriia</taxon>
        <taxon>Sphingobacteriales</taxon>
        <taxon>Sphingobacteriaceae</taxon>
        <taxon>Olivibacter</taxon>
    </lineage>
</organism>
<evidence type="ECO:0000313" key="2">
    <source>
        <dbReference type="Proteomes" id="UP000199421"/>
    </source>
</evidence>
<evidence type="ECO:0000313" key="1">
    <source>
        <dbReference type="EMBL" id="SEK92928.1"/>
    </source>
</evidence>
<dbReference type="EMBL" id="FOAF01000001">
    <property type="protein sequence ID" value="SEK92928.1"/>
    <property type="molecule type" value="Genomic_DNA"/>
</dbReference>